<name>A0A085WKI6_9BACT</name>
<dbReference type="AlphaFoldDB" id="A0A085WKI6"/>
<organism evidence="1 2">
    <name type="scientific">Hyalangium minutum</name>
    <dbReference type="NCBI Taxonomy" id="394096"/>
    <lineage>
        <taxon>Bacteria</taxon>
        <taxon>Pseudomonadati</taxon>
        <taxon>Myxococcota</taxon>
        <taxon>Myxococcia</taxon>
        <taxon>Myxococcales</taxon>
        <taxon>Cystobacterineae</taxon>
        <taxon>Archangiaceae</taxon>
        <taxon>Hyalangium</taxon>
    </lineage>
</organism>
<sequence>MTDYKRAAEGHERDGMVFKAVSLWKHVLKLEPNQTEIHERLASLYERMDLRPEAREHLESVAEHYVILQNADALVRTLERIQVLDSRNRAG</sequence>
<protein>
    <submittedName>
        <fullName evidence="1">TPR domain protein</fullName>
    </submittedName>
</protein>
<gene>
    <name evidence="1" type="ORF">DB31_7436</name>
</gene>
<dbReference type="EMBL" id="JMCB01000006">
    <property type="protein sequence ID" value="KFE68199.1"/>
    <property type="molecule type" value="Genomic_DNA"/>
</dbReference>
<accession>A0A085WKI6</accession>
<keyword evidence="2" id="KW-1185">Reference proteome</keyword>
<dbReference type="STRING" id="394096.DB31_7436"/>
<evidence type="ECO:0000313" key="1">
    <source>
        <dbReference type="EMBL" id="KFE68199.1"/>
    </source>
</evidence>
<dbReference type="InterPro" id="IPR011990">
    <property type="entry name" value="TPR-like_helical_dom_sf"/>
</dbReference>
<dbReference type="Gene3D" id="1.25.40.10">
    <property type="entry name" value="Tetratricopeptide repeat domain"/>
    <property type="match status" value="1"/>
</dbReference>
<proteinExistence type="predicted"/>
<dbReference type="SUPFAM" id="SSF48452">
    <property type="entry name" value="TPR-like"/>
    <property type="match status" value="1"/>
</dbReference>
<dbReference type="Proteomes" id="UP000028725">
    <property type="component" value="Unassembled WGS sequence"/>
</dbReference>
<reference evidence="1 2" key="1">
    <citation type="submission" date="2014-04" db="EMBL/GenBank/DDBJ databases">
        <title>Genome assembly of Hyalangium minutum DSM 14724.</title>
        <authorList>
            <person name="Sharma G."/>
            <person name="Subramanian S."/>
        </authorList>
    </citation>
    <scope>NUCLEOTIDE SEQUENCE [LARGE SCALE GENOMIC DNA]</scope>
    <source>
        <strain evidence="1 2">DSM 14724</strain>
    </source>
</reference>
<dbReference type="RefSeq" id="WP_240486735.1">
    <property type="nucleotide sequence ID" value="NZ_JMCB01000006.1"/>
</dbReference>
<comment type="caution">
    <text evidence="1">The sequence shown here is derived from an EMBL/GenBank/DDBJ whole genome shotgun (WGS) entry which is preliminary data.</text>
</comment>
<evidence type="ECO:0000313" key="2">
    <source>
        <dbReference type="Proteomes" id="UP000028725"/>
    </source>
</evidence>